<dbReference type="PANTHER" id="PTHR12937:SF0">
    <property type="entry name" value="VACUOLAR PROTEIN SORTING-ASSOCIATED PROTEIN 28 HOMOLOG"/>
    <property type="match status" value="1"/>
</dbReference>
<comment type="function">
    <text evidence="5">Component of the ESCRT-I complex (endosomal sorting complex required for transport I), a regulator of vesicular trafficking process.</text>
</comment>
<dbReference type="InterPro" id="IPR017899">
    <property type="entry name" value="VPS28_C"/>
</dbReference>
<keyword evidence="3 5" id="KW-0967">Endosome</keyword>
<dbReference type="InterPro" id="IPR037206">
    <property type="entry name" value="VPS28_C_sf"/>
</dbReference>
<evidence type="ECO:0000256" key="5">
    <source>
        <dbReference type="PIRNR" id="PIRNR017535"/>
    </source>
</evidence>
<dbReference type="FunFam" id="1.20.1440.200:FF:000001">
    <property type="entry name" value="Vacuolar protein sorting-associated protein 28 homolog"/>
    <property type="match status" value="1"/>
</dbReference>
<dbReference type="AlphaFoldDB" id="A0AAV7JLV7"/>
<organism evidence="9 10">
    <name type="scientific">Oopsacas minuta</name>
    <dbReference type="NCBI Taxonomy" id="111878"/>
    <lineage>
        <taxon>Eukaryota</taxon>
        <taxon>Metazoa</taxon>
        <taxon>Porifera</taxon>
        <taxon>Hexactinellida</taxon>
        <taxon>Hexasterophora</taxon>
        <taxon>Lyssacinosida</taxon>
        <taxon>Leucopsacidae</taxon>
        <taxon>Oopsacas</taxon>
    </lineage>
</organism>
<dbReference type="GO" id="GO:0043328">
    <property type="term" value="P:protein transport to vacuole involved in ubiquitin-dependent protein catabolic process via the multivesicular body sorting pathway"/>
    <property type="evidence" value="ECO:0007669"/>
    <property type="project" value="TreeGrafter"/>
</dbReference>
<proteinExistence type="inferred from homology"/>
<feature type="domain" description="VPS28 C-terminal" evidence="7">
    <location>
        <begin position="108"/>
        <end position="204"/>
    </location>
</feature>
<dbReference type="EMBL" id="JAKMXF010000321">
    <property type="protein sequence ID" value="KAI6649420.1"/>
    <property type="molecule type" value="Genomic_DNA"/>
</dbReference>
<evidence type="ECO:0000313" key="10">
    <source>
        <dbReference type="Proteomes" id="UP001165289"/>
    </source>
</evidence>
<accession>A0AAV7JLV7</accession>
<dbReference type="Pfam" id="PF03997">
    <property type="entry name" value="VPS28"/>
    <property type="match status" value="1"/>
</dbReference>
<evidence type="ECO:0000313" key="9">
    <source>
        <dbReference type="EMBL" id="KAI6649420.1"/>
    </source>
</evidence>
<evidence type="ECO:0000259" key="7">
    <source>
        <dbReference type="PROSITE" id="PS51310"/>
    </source>
</evidence>
<keyword evidence="4 5" id="KW-0653">Protein transport</keyword>
<keyword evidence="2 5" id="KW-0813">Transport</keyword>
<dbReference type="GO" id="GO:0000813">
    <property type="term" value="C:ESCRT I complex"/>
    <property type="evidence" value="ECO:0007669"/>
    <property type="project" value="UniProtKB-UniRule"/>
</dbReference>
<reference evidence="9 10" key="1">
    <citation type="journal article" date="2023" name="BMC Biol.">
        <title>The compact genome of the sponge Oopsacas minuta (Hexactinellida) is lacking key metazoan core genes.</title>
        <authorList>
            <person name="Santini S."/>
            <person name="Schenkelaars Q."/>
            <person name="Jourda C."/>
            <person name="Duchesne M."/>
            <person name="Belahbib H."/>
            <person name="Rocher C."/>
            <person name="Selva M."/>
            <person name="Riesgo A."/>
            <person name="Vervoort M."/>
            <person name="Leys S.P."/>
            <person name="Kodjabachian L."/>
            <person name="Le Bivic A."/>
            <person name="Borchiellini C."/>
            <person name="Claverie J.M."/>
            <person name="Renard E."/>
        </authorList>
    </citation>
    <scope>NUCLEOTIDE SEQUENCE [LARGE SCALE GENOMIC DNA]</scope>
    <source>
        <strain evidence="9">SPO-2</strain>
    </source>
</reference>
<evidence type="ECO:0000259" key="8">
    <source>
        <dbReference type="PROSITE" id="PS51313"/>
    </source>
</evidence>
<comment type="caution">
    <text evidence="9">The sequence shown here is derived from an EMBL/GenBank/DDBJ whole genome shotgun (WGS) entry which is preliminary data.</text>
</comment>
<dbReference type="Gene3D" id="1.20.1440.200">
    <property type="match status" value="1"/>
</dbReference>
<dbReference type="Proteomes" id="UP001165289">
    <property type="component" value="Unassembled WGS sequence"/>
</dbReference>
<dbReference type="GO" id="GO:0044877">
    <property type="term" value="F:protein-containing complex binding"/>
    <property type="evidence" value="ECO:0007669"/>
    <property type="project" value="TreeGrafter"/>
</dbReference>
<feature type="domain" description="VPS28 N-terminal" evidence="8">
    <location>
        <begin position="1"/>
        <end position="104"/>
    </location>
</feature>
<dbReference type="SUPFAM" id="SSF140427">
    <property type="entry name" value="VPS28 C-terminal domain-like"/>
    <property type="match status" value="1"/>
</dbReference>
<dbReference type="PROSITE" id="PS51313">
    <property type="entry name" value="VPS28_N"/>
    <property type="match status" value="1"/>
</dbReference>
<evidence type="ECO:0000256" key="3">
    <source>
        <dbReference type="ARBA" id="ARBA00022753"/>
    </source>
</evidence>
<dbReference type="PIRSF" id="PIRSF017535">
    <property type="entry name" value="VPS28"/>
    <property type="match status" value="1"/>
</dbReference>
<evidence type="ECO:0000256" key="6">
    <source>
        <dbReference type="PROSITE-ProRule" id="PRU00642"/>
    </source>
</evidence>
<dbReference type="SUPFAM" id="SSF140111">
    <property type="entry name" value="Endosomal sorting complex assembly domain"/>
    <property type="match status" value="1"/>
</dbReference>
<evidence type="ECO:0000256" key="2">
    <source>
        <dbReference type="ARBA" id="ARBA00022448"/>
    </source>
</evidence>
<evidence type="ECO:0000256" key="1">
    <source>
        <dbReference type="ARBA" id="ARBA00004177"/>
    </source>
</evidence>
<dbReference type="PANTHER" id="PTHR12937">
    <property type="entry name" value="VACUOLAR PROTEIN SORTING 28, ISOFORM 2 VPS28"/>
    <property type="match status" value="1"/>
</dbReference>
<dbReference type="InterPro" id="IPR038358">
    <property type="entry name" value="VPS28_N_sf"/>
</dbReference>
<dbReference type="PROSITE" id="PS51310">
    <property type="entry name" value="VPS28_C"/>
    <property type="match status" value="1"/>
</dbReference>
<evidence type="ECO:0000256" key="4">
    <source>
        <dbReference type="ARBA" id="ARBA00022927"/>
    </source>
</evidence>
<dbReference type="InterPro" id="IPR007143">
    <property type="entry name" value="Vps28"/>
</dbReference>
<gene>
    <name evidence="9" type="ORF">LOD99_11785</name>
</gene>
<protein>
    <recommendedName>
        <fullName evidence="5">Vacuolar protein sorting-associated protein 28 homolog</fullName>
    </recommendedName>
</protein>
<comment type="subcellular location">
    <subcellularLocation>
        <location evidence="1">Endosome</location>
    </subcellularLocation>
</comment>
<comment type="similarity">
    <text evidence="5 6">Belongs to the VPS28 family.</text>
</comment>
<dbReference type="FunFam" id="1.20.120.1130:FF:000001">
    <property type="entry name" value="Vacuolar protein sorting-associated protein 28 homolog"/>
    <property type="match status" value="1"/>
</dbReference>
<sequence>MTDLQQEIKLHTNAREREQIDNEAVLFALVQTIQMLEKAYIKDAVHPQEYTAACSKLLVQYKAAFKVISHEYQNKIEVFTKKYNLDCPAALERIKEDRPITIKNDSGNQSKVIANVVSLFITISDRLKLNLRAMDELHPDLKELFETLLTMSTLSNDHNSVVKVKKWLDKLDSMSVYDELSEEEAREMIFELDSAHSEFIKILQ</sequence>
<name>A0AAV7JLV7_9METZ</name>
<dbReference type="Gene3D" id="1.20.120.1130">
    <property type="match status" value="1"/>
</dbReference>
<dbReference type="InterPro" id="IPR017898">
    <property type="entry name" value="VPS28_N"/>
</dbReference>
<dbReference type="InterPro" id="IPR037202">
    <property type="entry name" value="ESCRT_assembly_dom"/>
</dbReference>
<keyword evidence="10" id="KW-1185">Reference proteome</keyword>